<dbReference type="EMBL" id="LR796897">
    <property type="protein sequence ID" value="CAB4173409.1"/>
    <property type="molecule type" value="Genomic_DNA"/>
</dbReference>
<name>A0A6J5LPW5_9CAUD</name>
<accession>A0A6J5LPW5</accession>
<protein>
    <submittedName>
        <fullName evidence="2">Uncharacterized protein</fullName>
    </submittedName>
</protein>
<evidence type="ECO:0000313" key="2">
    <source>
        <dbReference type="EMBL" id="CAB4136654.1"/>
    </source>
</evidence>
<proteinExistence type="predicted"/>
<reference evidence="2" key="1">
    <citation type="submission" date="2020-04" db="EMBL/GenBank/DDBJ databases">
        <authorList>
            <person name="Chiriac C."/>
            <person name="Salcher M."/>
            <person name="Ghai R."/>
            <person name="Kavagutti S V."/>
        </authorList>
    </citation>
    <scope>NUCLEOTIDE SEQUENCE</scope>
</reference>
<gene>
    <name evidence="2" type="ORF">UFOVP309_51</name>
    <name evidence="3" type="ORF">UFOVP946_58</name>
</gene>
<evidence type="ECO:0000256" key="1">
    <source>
        <dbReference type="SAM" id="Coils"/>
    </source>
</evidence>
<evidence type="ECO:0000313" key="3">
    <source>
        <dbReference type="EMBL" id="CAB4173409.1"/>
    </source>
</evidence>
<sequence>MSETKTIELKIKTDMAGAISGVDKLKTGLKETTKNSTDLNSTLQGNKQSEFINKIGDGVGKLNPAFGSAVKGANGLILKMWEMVANPVGAILAGIVITAKFLYEAFQSSVSGGKELKAAFGALSAIGTQVKDAIFGLGRALINVTTAAFKFITLDFKGAAEDMKKANSEASESYKQLGRAVDGTTAKIEYNLAKQQQANDKARKMQAVVQSETNKLLVQSREILTDETASIKAKKKALEEVTKAEISSSKEKTRIAAEDLRILKERAKNLGGEAEKKMKGEIREATIALNEAETENAMTGIKLNKQRKMLYRQESADAKEASDAKKEAAKAAHDTAKALLDEDLKNEKLNFEQKRNLINSNQLITKKEKQKLLDEVNKEEKKLVDEHNKSIADLNKKYDDEKLNRLADTAVKKEELDYNRRLAEINSIATTEAEKNTLIEKLNEEHLAKLSEAKKTDAEKVAADAKAIKDKEAKDKEDADKKEIEFQKQKDEVIAKSKENLSNIISGLEATGIAKSKAGQAISKALALTQIGIDSAVAISKASTLANAEGVAAQLAFPMVPGIGTIARITSYVTTGLSVMSNIARAKQLLSGGGAAGGGAGGGRGSSPTGGGGGAAPQFNVVGNAGVNQIAQTMNNQTQSPIQAFVVAQNVTSAQSLNRNIVSNASLG</sequence>
<organism evidence="2">
    <name type="scientific">uncultured Caudovirales phage</name>
    <dbReference type="NCBI Taxonomy" id="2100421"/>
    <lineage>
        <taxon>Viruses</taxon>
        <taxon>Duplodnaviria</taxon>
        <taxon>Heunggongvirae</taxon>
        <taxon>Uroviricota</taxon>
        <taxon>Caudoviricetes</taxon>
        <taxon>Peduoviridae</taxon>
        <taxon>Maltschvirus</taxon>
        <taxon>Maltschvirus maltsch</taxon>
    </lineage>
</organism>
<feature type="coiled-coil region" evidence="1">
    <location>
        <begin position="366"/>
        <end position="404"/>
    </location>
</feature>
<keyword evidence="1" id="KW-0175">Coiled coil</keyword>
<dbReference type="EMBL" id="LR796320">
    <property type="protein sequence ID" value="CAB4136654.1"/>
    <property type="molecule type" value="Genomic_DNA"/>
</dbReference>